<proteinExistence type="predicted"/>
<comment type="caution">
    <text evidence="1">The sequence shown here is derived from an EMBL/GenBank/DDBJ whole genome shotgun (WGS) entry which is preliminary data.</text>
</comment>
<evidence type="ECO:0000313" key="1">
    <source>
        <dbReference type="EMBL" id="RCH89314.1"/>
    </source>
</evidence>
<sequence length="208" mass="23662">MNEKFIFPDQSDATEDKTLIKLRELTGLPNKELDQDCQTLLASLDSCAPSAIVLRKIIRKHACSSNEQFDLSVHYATNFIEVMAVHFPRNPLQRQQLERNTAFLTTIPILHNLFVDCSDIIDMQWVEKQAPSTGETKWDGIAFQVNKKSVTPLFVELSGGIDFNNGPGKAKSDEKKMLKQFIDLLKIRKAEGDESPTQYYVRYHGEIT</sequence>
<reference evidence="1 2" key="1">
    <citation type="journal article" date="2018" name="G3 (Bethesda)">
        <title>Phylogenetic and Phylogenomic Definition of Rhizopus Species.</title>
        <authorList>
            <person name="Gryganskyi A.P."/>
            <person name="Golan J."/>
            <person name="Dolatabadi S."/>
            <person name="Mondo S."/>
            <person name="Robb S."/>
            <person name="Idnurm A."/>
            <person name="Muszewska A."/>
            <person name="Steczkiewicz K."/>
            <person name="Masonjones S."/>
            <person name="Liao H.L."/>
            <person name="Gajdeczka M.T."/>
            <person name="Anike F."/>
            <person name="Vuek A."/>
            <person name="Anishchenko I.M."/>
            <person name="Voigt K."/>
            <person name="de Hoog G.S."/>
            <person name="Smith M.E."/>
            <person name="Heitman J."/>
            <person name="Vilgalys R."/>
            <person name="Stajich J.E."/>
        </authorList>
    </citation>
    <scope>NUCLEOTIDE SEQUENCE [LARGE SCALE GENOMIC DNA]</scope>
    <source>
        <strain evidence="1 2">LSU 92-RS-03</strain>
    </source>
</reference>
<gene>
    <name evidence="1" type="ORF">CU098_009211</name>
</gene>
<dbReference type="EMBL" id="PJQM01003358">
    <property type="protein sequence ID" value="RCH89314.1"/>
    <property type="molecule type" value="Genomic_DNA"/>
</dbReference>
<dbReference type="Proteomes" id="UP000253551">
    <property type="component" value="Unassembled WGS sequence"/>
</dbReference>
<dbReference type="AlphaFoldDB" id="A0A367JH93"/>
<keyword evidence="2" id="KW-1185">Reference proteome</keyword>
<dbReference type="OrthoDB" id="2249328at2759"/>
<protein>
    <submittedName>
        <fullName evidence="1">Uncharacterized protein</fullName>
    </submittedName>
</protein>
<feature type="non-terminal residue" evidence="1">
    <location>
        <position position="208"/>
    </location>
</feature>
<name>A0A367JH93_RHIST</name>
<organism evidence="1 2">
    <name type="scientific">Rhizopus stolonifer</name>
    <name type="common">Rhizopus nigricans</name>
    <dbReference type="NCBI Taxonomy" id="4846"/>
    <lineage>
        <taxon>Eukaryota</taxon>
        <taxon>Fungi</taxon>
        <taxon>Fungi incertae sedis</taxon>
        <taxon>Mucoromycota</taxon>
        <taxon>Mucoromycotina</taxon>
        <taxon>Mucoromycetes</taxon>
        <taxon>Mucorales</taxon>
        <taxon>Mucorineae</taxon>
        <taxon>Rhizopodaceae</taxon>
        <taxon>Rhizopus</taxon>
    </lineage>
</organism>
<evidence type="ECO:0000313" key="2">
    <source>
        <dbReference type="Proteomes" id="UP000253551"/>
    </source>
</evidence>
<accession>A0A367JH93</accession>